<feature type="domain" description="F5/8 type C" evidence="9">
    <location>
        <begin position="1244"/>
        <end position="1403"/>
    </location>
</feature>
<dbReference type="Pfam" id="PF22633">
    <property type="entry name" value="F5_F8_type_C_2"/>
    <property type="match status" value="1"/>
</dbReference>
<feature type="compositionally biased region" description="Polar residues" evidence="6">
    <location>
        <begin position="44"/>
        <end position="61"/>
    </location>
</feature>
<feature type="signal peptide" evidence="8">
    <location>
        <begin position="1"/>
        <end position="31"/>
    </location>
</feature>
<dbReference type="InterPro" id="IPR029018">
    <property type="entry name" value="Hex-like_dom2"/>
</dbReference>
<evidence type="ECO:0000313" key="11">
    <source>
        <dbReference type="Proteomes" id="UP000753219"/>
    </source>
</evidence>
<evidence type="ECO:0000256" key="2">
    <source>
        <dbReference type="ARBA" id="ARBA00022801"/>
    </source>
</evidence>
<dbReference type="GO" id="GO:0005975">
    <property type="term" value="P:carbohydrate metabolic process"/>
    <property type="evidence" value="ECO:0007669"/>
    <property type="project" value="InterPro"/>
</dbReference>
<evidence type="ECO:0000256" key="6">
    <source>
        <dbReference type="SAM" id="MobiDB-lite"/>
    </source>
</evidence>
<dbReference type="SUPFAM" id="SSF55545">
    <property type="entry name" value="beta-N-acetylhexosaminidase-like domain"/>
    <property type="match status" value="1"/>
</dbReference>
<dbReference type="InterPro" id="IPR000421">
    <property type="entry name" value="FA58C"/>
</dbReference>
<dbReference type="RefSeq" id="WP_278639943.1">
    <property type="nucleotide sequence ID" value="NZ_JAGZMZ010000008.1"/>
</dbReference>
<name>A0A942WG35_9FIRM</name>
<dbReference type="Pfam" id="PF00728">
    <property type="entry name" value="Glyco_hydro_20"/>
    <property type="match status" value="1"/>
</dbReference>
<dbReference type="SUPFAM" id="SSF49899">
    <property type="entry name" value="Concanavalin A-like lectins/glucanases"/>
    <property type="match status" value="1"/>
</dbReference>
<dbReference type="Gene3D" id="1.20.1270.70">
    <property type="entry name" value="Designed single chain three-helix bundle"/>
    <property type="match status" value="2"/>
</dbReference>
<feature type="coiled-coil region" evidence="5">
    <location>
        <begin position="1432"/>
        <end position="1459"/>
    </location>
</feature>
<evidence type="ECO:0000256" key="8">
    <source>
        <dbReference type="SAM" id="SignalP"/>
    </source>
</evidence>
<gene>
    <name evidence="10" type="ORF">KHZ85_04245</name>
</gene>
<dbReference type="Pfam" id="PF02838">
    <property type="entry name" value="Glyco_hydro_20b"/>
    <property type="match status" value="1"/>
</dbReference>
<dbReference type="Gene3D" id="3.30.379.10">
    <property type="entry name" value="Chitobiase/beta-hexosaminidase domain 2-like"/>
    <property type="match status" value="1"/>
</dbReference>
<dbReference type="InterPro" id="IPR052764">
    <property type="entry name" value="GH20_Enzymes"/>
</dbReference>
<dbReference type="Gene3D" id="3.20.20.80">
    <property type="entry name" value="Glycosidases"/>
    <property type="match status" value="1"/>
</dbReference>
<sequence>MNKKNLKKVLNAVLATGMVLPTMTSPIHVFAEGTANPVFDEATKNSSNDTAKEQAQSETPMNTNLALNKPVKASAEYSSMPAKNLTDADEESRWSTEVAPPQWAYIDLGQSYSMNTFSAIFEKEDVYASDYKIYVSDDVNNFGKPVVERSGNKKVKVVEVLKNPVQGRYVKLEVTGMHGYQSVSCRDFKVMLTDGELQDPMENVARDTVATASSIEAESVKASNAFDGNASSRDSRWGSDVGDGPHWIYTDLGKTLDVKTVKVFWETRKATDYQIDIASENPEKEESWKTVYSNKNRPSTKNERIVLKDVQKARYVRLKINDFTSEDPDGGVTWNSISIYEMEVYGGEIKEDSSEIGNKITIDEVQKGDKKLKVHIPESEDYNITYNGTDYEQVVDKDRNIYQPIVDTEVKVSFKLVDKKTQEYSFKEIPVTVPGQYEVTEKDNKAPLVLPELREWKGMQGNYELTSSSRVIYASADLKETAEIFAKDYLDMTGKKLTVISGTKEDAKKGDIFFALTKDTSKGLMEEGNLITIDDAVTVEAYTQTGAFWGTRTILQALKQGDNTSIAKGITRDYPLYPVRGFILDVGRKTFTMDYLEQLTKEMSWYKMNDLQIHLNDNLIPLEDYTNKGKDPMQAYSGFRLESNIKKGGNNGLNKADLTSTDVFYTKEEFKKYIQESRTYGVNIVPEIDTPAHSLALTKVRPDLRHGTSGRQNDHLNLTSKYDQSLEFVKSIFAEYMTGTNPVFDEQTTVHVGADEYSADGNAYRKFCNDMLAYVQDSGRTARIWGSLTSIKGDVDVTSKDVQMNLWNFGWANMDQMYEEGFDLINCNDAHYYIVPAAGYYYDYLNNDIMYNLAINSVGGVTIPAGDEQMIGGAFAVWNDMTDYLNNGISEYDVYDRIEQGLPLFAAKLWGKGDYSKDQAQKVSDQLGDAPNTNFAYEVEKDKDGVILHETFNDVSKAKNATKETVDGKEALKLNGSESYVLTNEKTAGLGNDLRVKVKRTSTSTNEQVLFESEYGSIKAVQKNTGKVGFSRENYDYSFNYELPLDEWVELEFKNTKDRTDLYVNGKLVDSINPKEDKTSNELADLTGNYKPLHATTMLPITTIGSKTNAFVGYVDDIRVGTDATFASTMELDYACITANQLLKENDAFADLLKEAEKVLAKYNPTQEEINTLTQKIQKEISATEYKKADYTRVDEYLALINEEYLEIYTEESRKELEIVVAGIRRDLPVSMQSTVDGYATQLARAIANLELKAQVNVNYIDSSTMKATASSYQKDGSSPDKVLDGDTSTMWHTDWTITDMPHWITLDMKESKYINGLTYVPRQTGSNGNVTKYEIYVRDSEPTGTEVSEATGWKKIKAGTLKNDSTEKVIGFDEVKTRYVSLKYIEAVGNNGSASEIKLHNARAVADTSGLEAIIKDAEKVQADKYTAASYAVLQEKLNNAKELLKQTEIIANDAEIAKRELIDAMVRLVLKVDTSALKELVEQSEALLEEDYTSASWANFKEALNFAKEVLAKSEVSEAELEAAYLRLLNAQSDLVAIYSKESLASLINQANSYNQADYTEASWKKLKDALNNANVVYDNEYATLDEIKSAILTLESAISSLEKAEVPGIDEEPGNGSNNPTKPGQTQPGDVGTGDSTNTGLYASMLALSSFGAVILAVIKKKKALKD</sequence>
<keyword evidence="7" id="KW-1133">Transmembrane helix</keyword>
<dbReference type="PROSITE" id="PS50022">
    <property type="entry name" value="FA58C_3"/>
    <property type="match status" value="3"/>
</dbReference>
<dbReference type="InterPro" id="IPR025705">
    <property type="entry name" value="Beta_hexosaminidase_sua/sub"/>
</dbReference>
<dbReference type="EMBL" id="JAGZMZ010000008">
    <property type="protein sequence ID" value="MBS4883956.1"/>
    <property type="molecule type" value="Genomic_DNA"/>
</dbReference>
<dbReference type="InterPro" id="IPR013320">
    <property type="entry name" value="ConA-like_dom_sf"/>
</dbReference>
<protein>
    <submittedName>
        <fullName evidence="10">Discoidin domain-containing protein</fullName>
    </submittedName>
</protein>
<dbReference type="Pfam" id="PF00754">
    <property type="entry name" value="F5_F8_type_C"/>
    <property type="match status" value="2"/>
</dbReference>
<evidence type="ECO:0000259" key="9">
    <source>
        <dbReference type="PROSITE" id="PS50022"/>
    </source>
</evidence>
<keyword evidence="5" id="KW-0175">Coiled coil</keyword>
<evidence type="ECO:0000256" key="1">
    <source>
        <dbReference type="ARBA" id="ARBA00006285"/>
    </source>
</evidence>
<dbReference type="SUPFAM" id="SSF51445">
    <property type="entry name" value="(Trans)glycosidases"/>
    <property type="match status" value="1"/>
</dbReference>
<dbReference type="GO" id="GO:0004563">
    <property type="term" value="F:beta-N-acetylhexosaminidase activity"/>
    <property type="evidence" value="ECO:0007669"/>
    <property type="project" value="InterPro"/>
</dbReference>
<dbReference type="PANTHER" id="PTHR43678:SF1">
    <property type="entry name" value="BETA-N-ACETYLHEXOSAMINIDASE"/>
    <property type="match status" value="1"/>
</dbReference>
<organism evidence="10 11">
    <name type="scientific">Amedibacillus dolichus</name>
    <dbReference type="NCBI Taxonomy" id="31971"/>
    <lineage>
        <taxon>Bacteria</taxon>
        <taxon>Bacillati</taxon>
        <taxon>Bacillota</taxon>
        <taxon>Erysipelotrichia</taxon>
        <taxon>Erysipelotrichales</taxon>
        <taxon>Erysipelotrichaceae</taxon>
        <taxon>Amedibacillus</taxon>
    </lineage>
</organism>
<comment type="similarity">
    <text evidence="1">Belongs to the glycosyl hydrolase 20 family.</text>
</comment>
<dbReference type="SUPFAM" id="SSF49785">
    <property type="entry name" value="Galactose-binding domain-like"/>
    <property type="match status" value="3"/>
</dbReference>
<keyword evidence="2" id="KW-0378">Hydrolase</keyword>
<accession>A0A942WG35</accession>
<keyword evidence="8" id="KW-0732">Signal</keyword>
<evidence type="ECO:0000313" key="10">
    <source>
        <dbReference type="EMBL" id="MBS4883956.1"/>
    </source>
</evidence>
<feature type="active site" description="Proton donor" evidence="4">
    <location>
        <position position="756"/>
    </location>
</feature>
<feature type="region of interest" description="Disordered" evidence="6">
    <location>
        <begin position="41"/>
        <end position="61"/>
    </location>
</feature>
<dbReference type="Gene3D" id="2.60.120.260">
    <property type="entry name" value="Galactose-binding domain-like"/>
    <property type="match status" value="3"/>
</dbReference>
<feature type="chain" id="PRO_5037028802" evidence="8">
    <location>
        <begin position="32"/>
        <end position="1670"/>
    </location>
</feature>
<comment type="caution">
    <text evidence="10">The sequence shown here is derived from an EMBL/GenBank/DDBJ whole genome shotgun (WGS) entry which is preliminary data.</text>
</comment>
<feature type="region of interest" description="Disordered" evidence="6">
    <location>
        <begin position="1610"/>
        <end position="1639"/>
    </location>
</feature>
<dbReference type="Gene3D" id="1.20.1270.90">
    <property type="entry name" value="AF1782-like"/>
    <property type="match status" value="1"/>
</dbReference>
<evidence type="ECO:0000256" key="3">
    <source>
        <dbReference type="ARBA" id="ARBA00023295"/>
    </source>
</evidence>
<feature type="transmembrane region" description="Helical" evidence="7">
    <location>
        <begin position="1644"/>
        <end position="1662"/>
    </location>
</feature>
<evidence type="ECO:0000256" key="7">
    <source>
        <dbReference type="SAM" id="Phobius"/>
    </source>
</evidence>
<keyword evidence="7" id="KW-0812">Transmembrane</keyword>
<dbReference type="Pfam" id="PF07554">
    <property type="entry name" value="FIVAR"/>
    <property type="match status" value="3"/>
</dbReference>
<dbReference type="Proteomes" id="UP000753219">
    <property type="component" value="Unassembled WGS sequence"/>
</dbReference>
<feature type="compositionally biased region" description="Polar residues" evidence="6">
    <location>
        <begin position="1618"/>
        <end position="1639"/>
    </location>
</feature>
<dbReference type="InterPro" id="IPR015882">
    <property type="entry name" value="HEX_bac_N"/>
</dbReference>
<keyword evidence="7" id="KW-0472">Membrane</keyword>
<reference evidence="10" key="1">
    <citation type="submission" date="2021-02" db="EMBL/GenBank/DDBJ databases">
        <title>Infant gut strain persistence is associated with maternal origin, phylogeny, and functional potential including surface adhesion and iron acquisition.</title>
        <authorList>
            <person name="Lou Y.C."/>
        </authorList>
    </citation>
    <scope>NUCLEOTIDE SEQUENCE</scope>
    <source>
        <strain evidence="10">L3_108_103G1_dasL3_108_103G1_concoct_2</strain>
    </source>
</reference>
<proteinExistence type="inferred from homology"/>
<dbReference type="InterPro" id="IPR017853">
    <property type="entry name" value="GH"/>
</dbReference>
<dbReference type="PANTHER" id="PTHR43678">
    <property type="entry name" value="PUTATIVE (AFU_ORTHOLOGUE AFUA_2G00640)-RELATED"/>
    <property type="match status" value="1"/>
</dbReference>
<feature type="domain" description="F5/8 type C" evidence="9">
    <location>
        <begin position="185"/>
        <end position="347"/>
    </location>
</feature>
<dbReference type="InterPro" id="IPR008979">
    <property type="entry name" value="Galactose-bd-like_sf"/>
</dbReference>
<feature type="domain" description="F5/8 type C" evidence="9">
    <location>
        <begin position="54"/>
        <end position="172"/>
    </location>
</feature>
<dbReference type="InterPro" id="IPR015883">
    <property type="entry name" value="Glyco_hydro_20_cat"/>
</dbReference>
<dbReference type="PRINTS" id="PR00738">
    <property type="entry name" value="GLHYDRLASE20"/>
</dbReference>
<evidence type="ECO:0000256" key="4">
    <source>
        <dbReference type="PIRSR" id="PIRSR625705-1"/>
    </source>
</evidence>
<dbReference type="CDD" id="cd06564">
    <property type="entry name" value="GH20_DspB_LnbB-like"/>
    <property type="match status" value="1"/>
</dbReference>
<keyword evidence="3" id="KW-0326">Glycosidase</keyword>
<evidence type="ECO:0000256" key="5">
    <source>
        <dbReference type="SAM" id="Coils"/>
    </source>
</evidence>